<proteinExistence type="predicted"/>
<evidence type="ECO:0000313" key="1">
    <source>
        <dbReference type="EMBL" id="GMH21646.1"/>
    </source>
</evidence>
<name>A0AAD3XZG8_NEPGR</name>
<organism evidence="1 2">
    <name type="scientific">Nepenthes gracilis</name>
    <name type="common">Slender pitcher plant</name>
    <dbReference type="NCBI Taxonomy" id="150966"/>
    <lineage>
        <taxon>Eukaryota</taxon>
        <taxon>Viridiplantae</taxon>
        <taxon>Streptophyta</taxon>
        <taxon>Embryophyta</taxon>
        <taxon>Tracheophyta</taxon>
        <taxon>Spermatophyta</taxon>
        <taxon>Magnoliopsida</taxon>
        <taxon>eudicotyledons</taxon>
        <taxon>Gunneridae</taxon>
        <taxon>Pentapetalae</taxon>
        <taxon>Caryophyllales</taxon>
        <taxon>Nepenthaceae</taxon>
        <taxon>Nepenthes</taxon>
    </lineage>
</organism>
<gene>
    <name evidence="1" type="ORF">Nepgr_023488</name>
</gene>
<dbReference type="SUPFAM" id="SSF52047">
    <property type="entry name" value="RNI-like"/>
    <property type="match status" value="1"/>
</dbReference>
<dbReference type="AlphaFoldDB" id="A0AAD3XZG8"/>
<dbReference type="EMBL" id="BSYO01000023">
    <property type="protein sequence ID" value="GMH21646.1"/>
    <property type="molecule type" value="Genomic_DNA"/>
</dbReference>
<accession>A0AAD3XZG8</accession>
<dbReference type="PANTHER" id="PTHR46976">
    <property type="entry name" value="PROTEIN ARABIDILLO 1"/>
    <property type="match status" value="1"/>
</dbReference>
<keyword evidence="2" id="KW-1185">Reference proteome</keyword>
<sequence length="257" mass="28390">MSRRVLRKMARTGKAMAVSTSYPEIEGFVDCLKADETALANVVSLRFLSVAGTSNLNWSLVSHLWSKLRNLIGLDVSRTDIGPNAISSLFSSLHRLRVWCALNCSNLEEDHSFVLSNNNSKVKSLLTLFNDIFEGISSVFAENAEKEGNAFLDRRSAKCKHRNLDEIMICLEWILSHSLLRIMESSPQGLDSFWLSQGATLLISLMQSDQKDVKERAATGLATLVVIDDENASIDCGRAEAVMKGGGIYLLLYLANS</sequence>
<evidence type="ECO:0000313" key="2">
    <source>
        <dbReference type="Proteomes" id="UP001279734"/>
    </source>
</evidence>
<protein>
    <submittedName>
        <fullName evidence="1">Uncharacterized protein</fullName>
    </submittedName>
</protein>
<reference evidence="1" key="1">
    <citation type="submission" date="2023-05" db="EMBL/GenBank/DDBJ databases">
        <title>Nepenthes gracilis genome sequencing.</title>
        <authorList>
            <person name="Fukushima K."/>
        </authorList>
    </citation>
    <scope>NUCLEOTIDE SEQUENCE</scope>
    <source>
        <strain evidence="1">SING2019-196</strain>
    </source>
</reference>
<dbReference type="PANTHER" id="PTHR46976:SF1">
    <property type="entry name" value="PROTEIN ARABIDILLO 1"/>
    <property type="match status" value="1"/>
</dbReference>
<comment type="caution">
    <text evidence="1">The sequence shown here is derived from an EMBL/GenBank/DDBJ whole genome shotgun (WGS) entry which is preliminary data.</text>
</comment>
<dbReference type="Proteomes" id="UP001279734">
    <property type="component" value="Unassembled WGS sequence"/>
</dbReference>